<dbReference type="Proteomes" id="UP000308901">
    <property type="component" value="Unassembled WGS sequence"/>
</dbReference>
<sequence>MDKEELFQARTNPDFLKYLEETRTDAIATKNISALYEVLDSYLILDLGEDKINEIYQNILEISFENVEKIVNENKKLSLEGDDLCYIRAFYEHGIEKYSYENIDGAKQLLFVLSNIIDDSFLTKCLQTHIIALSKNKDLDSFYEEEVDLEASNDDEKYGYFISNFKYDLDTHLEQNKDILQKEYDNLKHLLEG</sequence>
<accession>A0A5R8Y1F1</accession>
<organism evidence="1 2">
    <name type="scientific">Arcobacter arenosus</name>
    <dbReference type="NCBI Taxonomy" id="2576037"/>
    <lineage>
        <taxon>Bacteria</taxon>
        <taxon>Pseudomonadati</taxon>
        <taxon>Campylobacterota</taxon>
        <taxon>Epsilonproteobacteria</taxon>
        <taxon>Campylobacterales</taxon>
        <taxon>Arcobacteraceae</taxon>
        <taxon>Arcobacter</taxon>
    </lineage>
</organism>
<evidence type="ECO:0000313" key="2">
    <source>
        <dbReference type="Proteomes" id="UP000308901"/>
    </source>
</evidence>
<evidence type="ECO:0000313" key="1">
    <source>
        <dbReference type="EMBL" id="TLP38616.1"/>
    </source>
</evidence>
<dbReference type="EMBL" id="VANU01000003">
    <property type="protein sequence ID" value="TLP38616.1"/>
    <property type="molecule type" value="Genomic_DNA"/>
</dbReference>
<dbReference type="OrthoDB" id="5347613at2"/>
<reference evidence="1 2" key="1">
    <citation type="submission" date="2019-05" db="EMBL/GenBank/DDBJ databases">
        <title>Arcobacter sp. nov., isolated from sea sediment.</title>
        <authorList>
            <person name="Kim W."/>
        </authorList>
    </citation>
    <scope>NUCLEOTIDE SEQUENCE [LARGE SCALE GENOMIC DNA]</scope>
    <source>
        <strain evidence="1 2">CAU 1517</strain>
    </source>
</reference>
<dbReference type="RefSeq" id="WP_138152611.1">
    <property type="nucleotide sequence ID" value="NZ_CBDDKQ010000002.1"/>
</dbReference>
<keyword evidence="2" id="KW-1185">Reference proteome</keyword>
<name>A0A5R8Y1F1_9BACT</name>
<proteinExistence type="predicted"/>
<dbReference type="AlphaFoldDB" id="A0A5R8Y1F1"/>
<gene>
    <name evidence="1" type="ORF">FDK22_07895</name>
</gene>
<comment type="caution">
    <text evidence="1">The sequence shown here is derived from an EMBL/GenBank/DDBJ whole genome shotgun (WGS) entry which is preliminary data.</text>
</comment>
<protein>
    <submittedName>
        <fullName evidence="1">Uncharacterized protein</fullName>
    </submittedName>
</protein>